<organism evidence="1 2">
    <name type="scientific">Cerrena zonata</name>
    <dbReference type="NCBI Taxonomy" id="2478898"/>
    <lineage>
        <taxon>Eukaryota</taxon>
        <taxon>Fungi</taxon>
        <taxon>Dikarya</taxon>
        <taxon>Basidiomycota</taxon>
        <taxon>Agaricomycotina</taxon>
        <taxon>Agaricomycetes</taxon>
        <taxon>Polyporales</taxon>
        <taxon>Cerrenaceae</taxon>
        <taxon>Cerrena</taxon>
    </lineage>
</organism>
<sequence length="414" mass="46698">MHKHRTQAPSTGYLPRDTGLCLIFIDPLSSPPSFNMSSSLERWHRLTGISVLFGSKVTPLEANKAVEVEQEICKELLSRREIAFKEMEELSKWGISIEDSFATTLAQLKETAPKGDPHSFPDDLGELGEHWRVLGEMFTDLLWKSRDIAGEASVISKDYAKVFIETMLTTQNRGIPEIKSAISNYIQTLEQKKSRVQSAIDSFGDLAQRITVFKRELMVFAETRGVPLNPSPLQDLDREISTIVANLEKYQQEARSTSTATGIFPLASGAFSIILDTFPKGSNGAIAKTSVDSLSRPLKTITNKQIDGIKKLENLKEQRQRIFDGLQGIQMLHVFLEEYTESMTAFEDRIRKIYSIWNIIQVDLRAVNEYLNNMDHSVSENTTMDMFISRVSSGRDLYLLIAEGFGVYQRALDV</sequence>
<dbReference type="SUPFAM" id="SSF58100">
    <property type="entry name" value="Bacterial hemolysins"/>
    <property type="match status" value="1"/>
</dbReference>
<name>A0AAW0GN25_9APHY</name>
<gene>
    <name evidence="1" type="ORF">QCA50_006102</name>
</gene>
<protein>
    <submittedName>
        <fullName evidence="1">Uncharacterized protein</fullName>
    </submittedName>
</protein>
<reference evidence="1 2" key="1">
    <citation type="submission" date="2022-09" db="EMBL/GenBank/DDBJ databases">
        <authorList>
            <person name="Palmer J.M."/>
        </authorList>
    </citation>
    <scope>NUCLEOTIDE SEQUENCE [LARGE SCALE GENOMIC DNA]</scope>
    <source>
        <strain evidence="1 2">DSM 7382</strain>
    </source>
</reference>
<dbReference type="Proteomes" id="UP001385951">
    <property type="component" value="Unassembled WGS sequence"/>
</dbReference>
<dbReference type="EMBL" id="JASBNA010000006">
    <property type="protein sequence ID" value="KAK7690999.1"/>
    <property type="molecule type" value="Genomic_DNA"/>
</dbReference>
<dbReference type="Gene3D" id="1.20.1170.10">
    <property type="match status" value="1"/>
</dbReference>
<dbReference type="AlphaFoldDB" id="A0AAW0GN25"/>
<comment type="caution">
    <text evidence="1">The sequence shown here is derived from an EMBL/GenBank/DDBJ whole genome shotgun (WGS) entry which is preliminary data.</text>
</comment>
<evidence type="ECO:0000313" key="2">
    <source>
        <dbReference type="Proteomes" id="UP001385951"/>
    </source>
</evidence>
<keyword evidence="2" id="KW-1185">Reference proteome</keyword>
<evidence type="ECO:0000313" key="1">
    <source>
        <dbReference type="EMBL" id="KAK7690999.1"/>
    </source>
</evidence>
<proteinExistence type="predicted"/>
<accession>A0AAW0GN25</accession>